<dbReference type="AlphaFoldDB" id="A0A6C0CB90"/>
<organism evidence="1">
    <name type="scientific">viral metagenome</name>
    <dbReference type="NCBI Taxonomy" id="1070528"/>
    <lineage>
        <taxon>unclassified sequences</taxon>
        <taxon>metagenomes</taxon>
        <taxon>organismal metagenomes</taxon>
    </lineage>
</organism>
<accession>A0A6C0CB90</accession>
<dbReference type="EMBL" id="MN739359">
    <property type="protein sequence ID" value="QHT00784.1"/>
    <property type="molecule type" value="Genomic_DNA"/>
</dbReference>
<evidence type="ECO:0000313" key="1">
    <source>
        <dbReference type="EMBL" id="QHT00784.1"/>
    </source>
</evidence>
<name>A0A6C0CB90_9ZZZZ</name>
<proteinExistence type="predicted"/>
<reference evidence="1" key="1">
    <citation type="journal article" date="2020" name="Nature">
        <title>Giant virus diversity and host interactions through global metagenomics.</title>
        <authorList>
            <person name="Schulz F."/>
            <person name="Roux S."/>
            <person name="Paez-Espino D."/>
            <person name="Jungbluth S."/>
            <person name="Walsh D.A."/>
            <person name="Denef V.J."/>
            <person name="McMahon K.D."/>
            <person name="Konstantinidis K.T."/>
            <person name="Eloe-Fadrosh E.A."/>
            <person name="Kyrpides N.C."/>
            <person name="Woyke T."/>
        </authorList>
    </citation>
    <scope>NUCLEOTIDE SEQUENCE</scope>
    <source>
        <strain evidence="1">GVMAG-M-3300020192-26</strain>
    </source>
</reference>
<protein>
    <submittedName>
        <fullName evidence="1">Uncharacterized protein</fullName>
    </submittedName>
</protein>
<sequence>MGRANRYCSHKDVIREKQLVKIYIYLAVHPSLKISVDQIIMEMALNKKMINIKFERALKEAAIDCALFRYGNIDENDSPIECDD</sequence>